<proteinExistence type="predicted"/>
<dbReference type="AlphaFoldDB" id="A0A644YCW7"/>
<organism evidence="1">
    <name type="scientific">bioreactor metagenome</name>
    <dbReference type="NCBI Taxonomy" id="1076179"/>
    <lineage>
        <taxon>unclassified sequences</taxon>
        <taxon>metagenomes</taxon>
        <taxon>ecological metagenomes</taxon>
    </lineage>
</organism>
<accession>A0A644YCW7</accession>
<comment type="caution">
    <text evidence="1">The sequence shown here is derived from an EMBL/GenBank/DDBJ whole genome shotgun (WGS) entry which is preliminary data.</text>
</comment>
<protein>
    <submittedName>
        <fullName evidence="1">Uncharacterized protein</fullName>
    </submittedName>
</protein>
<dbReference type="EMBL" id="VSSQ01004710">
    <property type="protein sequence ID" value="MPM26340.1"/>
    <property type="molecule type" value="Genomic_DNA"/>
</dbReference>
<name>A0A644YCW7_9ZZZZ</name>
<gene>
    <name evidence="1" type="ORF">SDC9_72841</name>
</gene>
<reference evidence="1" key="1">
    <citation type="submission" date="2019-08" db="EMBL/GenBank/DDBJ databases">
        <authorList>
            <person name="Kucharzyk K."/>
            <person name="Murdoch R.W."/>
            <person name="Higgins S."/>
            <person name="Loffler F."/>
        </authorList>
    </citation>
    <scope>NUCLEOTIDE SEQUENCE</scope>
</reference>
<evidence type="ECO:0000313" key="1">
    <source>
        <dbReference type="EMBL" id="MPM26340.1"/>
    </source>
</evidence>
<sequence length="106" mass="11914">MALSKEFIDYMAEIEKIDNWEKLPNDDPRIIKLQELGKTSGGAEKERKSGKRVAVFREGKFVRAFSSAAETADVLGMKADAVQAIARGERRPPDGFKIEYIESEVH</sequence>